<dbReference type="InterPro" id="IPR014500">
    <property type="entry name" value="UCP019307_cupin"/>
</dbReference>
<proteinExistence type="predicted"/>
<protein>
    <submittedName>
        <fullName evidence="2">Cupin domain-containing protein</fullName>
    </submittedName>
</protein>
<dbReference type="PIRSF" id="PIRSF019307">
    <property type="entry name" value="UCP019307"/>
    <property type="match status" value="1"/>
</dbReference>
<accession>A0ABW4WRN8</accession>
<dbReference type="Gene3D" id="2.60.120.10">
    <property type="entry name" value="Jelly Rolls"/>
    <property type="match status" value="1"/>
</dbReference>
<dbReference type="PANTHER" id="PTHR36448">
    <property type="entry name" value="BLR7373 PROTEIN"/>
    <property type="match status" value="1"/>
</dbReference>
<keyword evidence="3" id="KW-1185">Reference proteome</keyword>
<gene>
    <name evidence="2" type="ORF">ACFSKU_00945</name>
</gene>
<organism evidence="2 3">
    <name type="scientific">Pontibacter silvestris</name>
    <dbReference type="NCBI Taxonomy" id="2305183"/>
    <lineage>
        <taxon>Bacteria</taxon>
        <taxon>Pseudomonadati</taxon>
        <taxon>Bacteroidota</taxon>
        <taxon>Cytophagia</taxon>
        <taxon>Cytophagales</taxon>
        <taxon>Hymenobacteraceae</taxon>
        <taxon>Pontibacter</taxon>
    </lineage>
</organism>
<dbReference type="Pfam" id="PF00190">
    <property type="entry name" value="Cupin_1"/>
    <property type="match status" value="1"/>
</dbReference>
<dbReference type="InterPro" id="IPR006045">
    <property type="entry name" value="Cupin_1"/>
</dbReference>
<evidence type="ECO:0000313" key="2">
    <source>
        <dbReference type="EMBL" id="MFD2065434.1"/>
    </source>
</evidence>
<evidence type="ECO:0000259" key="1">
    <source>
        <dbReference type="Pfam" id="PF00190"/>
    </source>
</evidence>
<comment type="caution">
    <text evidence="2">The sequence shown here is derived from an EMBL/GenBank/DDBJ whole genome shotgun (WGS) entry which is preliminary data.</text>
</comment>
<dbReference type="PANTHER" id="PTHR36448:SF2">
    <property type="entry name" value="CUPIN TYPE-1 DOMAIN-CONTAINING PROTEIN"/>
    <property type="match status" value="1"/>
</dbReference>
<dbReference type="InterPro" id="IPR047121">
    <property type="entry name" value="YjiB-like"/>
</dbReference>
<dbReference type="CDD" id="cd02219">
    <property type="entry name" value="cupin_YjlB-like"/>
    <property type="match status" value="1"/>
</dbReference>
<name>A0ABW4WRN8_9BACT</name>
<dbReference type="EMBL" id="JBHUHV010000002">
    <property type="protein sequence ID" value="MFD2065434.1"/>
    <property type="molecule type" value="Genomic_DNA"/>
</dbReference>
<evidence type="ECO:0000313" key="3">
    <source>
        <dbReference type="Proteomes" id="UP001597369"/>
    </source>
</evidence>
<dbReference type="Proteomes" id="UP001597369">
    <property type="component" value="Unassembled WGS sequence"/>
</dbReference>
<dbReference type="SUPFAM" id="SSF51182">
    <property type="entry name" value="RmlC-like cupins"/>
    <property type="match status" value="1"/>
</dbReference>
<dbReference type="InterPro" id="IPR011051">
    <property type="entry name" value="RmlC_Cupin_sf"/>
</dbReference>
<reference evidence="3" key="1">
    <citation type="journal article" date="2019" name="Int. J. Syst. Evol. Microbiol.">
        <title>The Global Catalogue of Microorganisms (GCM) 10K type strain sequencing project: providing services to taxonomists for standard genome sequencing and annotation.</title>
        <authorList>
            <consortium name="The Broad Institute Genomics Platform"/>
            <consortium name="The Broad Institute Genome Sequencing Center for Infectious Disease"/>
            <person name="Wu L."/>
            <person name="Ma J."/>
        </authorList>
    </citation>
    <scope>NUCLEOTIDE SEQUENCE [LARGE SCALE GENOMIC DNA]</scope>
    <source>
        <strain evidence="3">JCM 16545</strain>
    </source>
</reference>
<sequence>MQEVSVKPIVLQPNGPIPNNPTLPLLLYQQVVSGSKDTETWFKEVFKQNSWTGTWTNGVFNYHHYHSLAHEVLGVAAGFATLVFGGPGGEEVEVKAGDIVVLPAGTGHFKKSASSDFSVVGAYPKGQEDYDICTEDDNMEEKKQNIKLVALPTTDPVAGQDGPLMQHWKK</sequence>
<feature type="domain" description="Cupin type-1" evidence="1">
    <location>
        <begin position="60"/>
        <end position="121"/>
    </location>
</feature>
<dbReference type="RefSeq" id="WP_229959778.1">
    <property type="nucleotide sequence ID" value="NZ_JAJJWI010000006.1"/>
</dbReference>
<dbReference type="InterPro" id="IPR014710">
    <property type="entry name" value="RmlC-like_jellyroll"/>
</dbReference>